<comment type="subcellular location">
    <subcellularLocation>
        <location evidence="1">Membrane</location>
        <topology evidence="1">Multi-pass membrane protein</topology>
    </subcellularLocation>
</comment>
<name>A0AA88MXQ4_CHASR</name>
<dbReference type="SUPFAM" id="SSF48652">
    <property type="entry name" value="Tetraspanin"/>
    <property type="match status" value="1"/>
</dbReference>
<accession>A0AA88MXQ4</accession>
<evidence type="ECO:0000313" key="8">
    <source>
        <dbReference type="EMBL" id="KAK2845210.1"/>
    </source>
</evidence>
<keyword evidence="4 7" id="KW-1133">Transmembrane helix</keyword>
<dbReference type="PANTHER" id="PTHR19282">
    <property type="entry name" value="TETRASPANIN"/>
    <property type="match status" value="1"/>
</dbReference>
<organism evidence="8 9">
    <name type="scientific">Channa striata</name>
    <name type="common">Snakehead murrel</name>
    <name type="synonym">Ophicephalus striatus</name>
    <dbReference type="NCBI Taxonomy" id="64152"/>
    <lineage>
        <taxon>Eukaryota</taxon>
        <taxon>Metazoa</taxon>
        <taxon>Chordata</taxon>
        <taxon>Craniata</taxon>
        <taxon>Vertebrata</taxon>
        <taxon>Euteleostomi</taxon>
        <taxon>Actinopterygii</taxon>
        <taxon>Neopterygii</taxon>
        <taxon>Teleostei</taxon>
        <taxon>Neoteleostei</taxon>
        <taxon>Acanthomorphata</taxon>
        <taxon>Anabantaria</taxon>
        <taxon>Anabantiformes</taxon>
        <taxon>Channoidei</taxon>
        <taxon>Channidae</taxon>
        <taxon>Channa</taxon>
    </lineage>
</organism>
<dbReference type="Pfam" id="PF00335">
    <property type="entry name" value="Tetraspanin"/>
    <property type="match status" value="1"/>
</dbReference>
<evidence type="ECO:0000256" key="2">
    <source>
        <dbReference type="ARBA" id="ARBA00006840"/>
    </source>
</evidence>
<comment type="caution">
    <text evidence="8">The sequence shown here is derived from an EMBL/GenBank/DDBJ whole genome shotgun (WGS) entry which is preliminary data.</text>
</comment>
<keyword evidence="5 7" id="KW-0472">Membrane</keyword>
<evidence type="ECO:0000256" key="5">
    <source>
        <dbReference type="ARBA" id="ARBA00023136"/>
    </source>
</evidence>
<dbReference type="Gene3D" id="1.10.1450.10">
    <property type="entry name" value="Tetraspanin"/>
    <property type="match status" value="1"/>
</dbReference>
<feature type="transmembrane region" description="Helical" evidence="7">
    <location>
        <begin position="230"/>
        <end position="250"/>
    </location>
</feature>
<evidence type="ECO:0000256" key="4">
    <source>
        <dbReference type="ARBA" id="ARBA00022989"/>
    </source>
</evidence>
<comment type="similarity">
    <text evidence="2">Belongs to the tetraspanin (TM4SF) family.</text>
</comment>
<feature type="transmembrane region" description="Helical" evidence="7">
    <location>
        <begin position="82"/>
        <end position="107"/>
    </location>
</feature>
<feature type="region of interest" description="Disordered" evidence="6">
    <location>
        <begin position="258"/>
        <end position="289"/>
    </location>
</feature>
<keyword evidence="3 7" id="KW-0812">Transmembrane</keyword>
<dbReference type="PRINTS" id="PR00259">
    <property type="entry name" value="TMFOUR"/>
</dbReference>
<feature type="transmembrane region" description="Helical" evidence="7">
    <location>
        <begin position="12"/>
        <end position="35"/>
    </location>
</feature>
<evidence type="ECO:0000256" key="1">
    <source>
        <dbReference type="ARBA" id="ARBA00004141"/>
    </source>
</evidence>
<dbReference type="AlphaFoldDB" id="A0AA88MXQ4"/>
<reference evidence="8" key="1">
    <citation type="submission" date="2023-07" db="EMBL/GenBank/DDBJ databases">
        <title>Chromosome-level Genome Assembly of Striped Snakehead (Channa striata).</title>
        <authorList>
            <person name="Liu H."/>
        </authorList>
    </citation>
    <scope>NUCLEOTIDE SEQUENCE</scope>
    <source>
        <strain evidence="8">Gz</strain>
        <tissue evidence="8">Muscle</tissue>
    </source>
</reference>
<dbReference type="PROSITE" id="PS51257">
    <property type="entry name" value="PROKAR_LIPOPROTEIN"/>
    <property type="match status" value="1"/>
</dbReference>
<gene>
    <name evidence="8" type="ORF">Q5P01_011869</name>
</gene>
<feature type="transmembrane region" description="Helical" evidence="7">
    <location>
        <begin position="55"/>
        <end position="75"/>
    </location>
</feature>
<evidence type="ECO:0000256" key="7">
    <source>
        <dbReference type="SAM" id="Phobius"/>
    </source>
</evidence>
<dbReference type="EMBL" id="JAUPFM010000008">
    <property type="protein sequence ID" value="KAK2845210.1"/>
    <property type="molecule type" value="Genomic_DNA"/>
</dbReference>
<dbReference type="Proteomes" id="UP001187415">
    <property type="component" value="Unassembled WGS sequence"/>
</dbReference>
<keyword evidence="9" id="KW-1185">Reference proteome</keyword>
<protein>
    <recommendedName>
        <fullName evidence="10">Tetraspanin</fullName>
    </recommendedName>
</protein>
<dbReference type="GO" id="GO:0005886">
    <property type="term" value="C:plasma membrane"/>
    <property type="evidence" value="ECO:0007669"/>
    <property type="project" value="TreeGrafter"/>
</dbReference>
<dbReference type="PANTHER" id="PTHR19282:SF159">
    <property type="entry name" value="TETRASPANIN-15"/>
    <property type="match status" value="1"/>
</dbReference>
<dbReference type="InterPro" id="IPR018503">
    <property type="entry name" value="Tetraspanin_CS"/>
</dbReference>
<proteinExistence type="inferred from homology"/>
<dbReference type="InterPro" id="IPR008952">
    <property type="entry name" value="Tetraspanin_EC2_sf"/>
</dbReference>
<dbReference type="InterPro" id="IPR018499">
    <property type="entry name" value="Tetraspanin/Peripherin"/>
</dbReference>
<evidence type="ECO:0000313" key="9">
    <source>
        <dbReference type="Proteomes" id="UP001187415"/>
    </source>
</evidence>
<sequence>MKLEPKIQLLKFCCAVFNSIFLLLGLAIGGCGVWILFDHGNFLTIVTSVELRTVALGILVIGGVVIAVSVIGCVGAEGEHRFLLLIYLAFLVILVLGQLFITLLLLINRNKIEQGLDEAVDQVIFQYGRNSVDTLMDNMQRYGECCGRTGLADWLKNSYVRTLNLTNPDVLPCSCFSSARPSFNSSWCSELLNFTGPLFGHGNKVYDQGCKQKLSVWLQENSLTVVGMDVGLILIQVVQFVVTIYLYLAFGAKSSLKQTSQPVDSDHTPSELLDNGEQNYTDPAGDFTETTHPAQYYEHHMAYHYDNLNHDQVHLDPDK</sequence>
<evidence type="ECO:0008006" key="10">
    <source>
        <dbReference type="Google" id="ProtNLM"/>
    </source>
</evidence>
<dbReference type="PROSITE" id="PS00421">
    <property type="entry name" value="TM4_1"/>
    <property type="match status" value="1"/>
</dbReference>
<evidence type="ECO:0000256" key="3">
    <source>
        <dbReference type="ARBA" id="ARBA00022692"/>
    </source>
</evidence>
<evidence type="ECO:0000256" key="6">
    <source>
        <dbReference type="SAM" id="MobiDB-lite"/>
    </source>
</evidence>